<keyword evidence="2" id="KW-1185">Reference proteome</keyword>
<protein>
    <submittedName>
        <fullName evidence="1">Uncharacterized protein</fullName>
    </submittedName>
</protein>
<proteinExistence type="predicted"/>
<evidence type="ECO:0000313" key="2">
    <source>
        <dbReference type="Proteomes" id="UP000236161"/>
    </source>
</evidence>
<evidence type="ECO:0000313" key="1">
    <source>
        <dbReference type="EMBL" id="PKA54691.1"/>
    </source>
</evidence>
<dbReference type="Proteomes" id="UP000236161">
    <property type="component" value="Unassembled WGS sequence"/>
</dbReference>
<dbReference type="EMBL" id="KZ451982">
    <property type="protein sequence ID" value="PKA54691.1"/>
    <property type="molecule type" value="Genomic_DNA"/>
</dbReference>
<sequence>MLKHVSGGSGCQCGLAPEVGGRHASKAMDRNVSGGFVLTFSLGSRSIFCDLKVILSFRCSNLGLISTLRFNTSRSRRLRPNRYLFLVARTVIHSCDLLKKAESSKLSAVRHRSLR</sequence>
<gene>
    <name evidence="1" type="ORF">AXF42_Ash000526</name>
</gene>
<dbReference type="AlphaFoldDB" id="A0A2I0AGK8"/>
<name>A0A2I0AGK8_9ASPA</name>
<organism evidence="1 2">
    <name type="scientific">Apostasia shenzhenica</name>
    <dbReference type="NCBI Taxonomy" id="1088818"/>
    <lineage>
        <taxon>Eukaryota</taxon>
        <taxon>Viridiplantae</taxon>
        <taxon>Streptophyta</taxon>
        <taxon>Embryophyta</taxon>
        <taxon>Tracheophyta</taxon>
        <taxon>Spermatophyta</taxon>
        <taxon>Magnoliopsida</taxon>
        <taxon>Liliopsida</taxon>
        <taxon>Asparagales</taxon>
        <taxon>Orchidaceae</taxon>
        <taxon>Apostasioideae</taxon>
        <taxon>Apostasia</taxon>
    </lineage>
</organism>
<accession>A0A2I0AGK8</accession>
<reference evidence="1 2" key="1">
    <citation type="journal article" date="2017" name="Nature">
        <title>The Apostasia genome and the evolution of orchids.</title>
        <authorList>
            <person name="Zhang G.Q."/>
            <person name="Liu K.W."/>
            <person name="Li Z."/>
            <person name="Lohaus R."/>
            <person name="Hsiao Y.Y."/>
            <person name="Niu S.C."/>
            <person name="Wang J.Y."/>
            <person name="Lin Y.C."/>
            <person name="Xu Q."/>
            <person name="Chen L.J."/>
            <person name="Yoshida K."/>
            <person name="Fujiwara S."/>
            <person name="Wang Z.W."/>
            <person name="Zhang Y.Q."/>
            <person name="Mitsuda N."/>
            <person name="Wang M."/>
            <person name="Liu G.H."/>
            <person name="Pecoraro L."/>
            <person name="Huang H.X."/>
            <person name="Xiao X.J."/>
            <person name="Lin M."/>
            <person name="Wu X.Y."/>
            <person name="Wu W.L."/>
            <person name="Chen Y.Y."/>
            <person name="Chang S.B."/>
            <person name="Sakamoto S."/>
            <person name="Ohme-Takagi M."/>
            <person name="Yagi M."/>
            <person name="Zeng S.J."/>
            <person name="Shen C.Y."/>
            <person name="Yeh C.M."/>
            <person name="Luo Y.B."/>
            <person name="Tsai W.C."/>
            <person name="Van de Peer Y."/>
            <person name="Liu Z.J."/>
        </authorList>
    </citation>
    <scope>NUCLEOTIDE SEQUENCE [LARGE SCALE GENOMIC DNA]</scope>
    <source>
        <strain evidence="2">cv. Shenzhen</strain>
        <tissue evidence="1">Stem</tissue>
    </source>
</reference>